<evidence type="ECO:0000313" key="1">
    <source>
        <dbReference type="Proteomes" id="UP000694846"/>
    </source>
</evidence>
<keyword evidence="1" id="KW-1185">Reference proteome</keyword>
<dbReference type="GeneID" id="112680883"/>
<dbReference type="Proteomes" id="UP000694846">
    <property type="component" value="Unplaced"/>
</dbReference>
<reference evidence="2" key="1">
    <citation type="submission" date="2025-08" db="UniProtKB">
        <authorList>
            <consortium name="RefSeq"/>
        </authorList>
    </citation>
    <scope>IDENTIFICATION</scope>
    <source>
        <tissue evidence="2">Whole body</tissue>
    </source>
</reference>
<sequence>MARVSTSDSEQPSLWKINLLIPEKNAFAYVCGFLMKKCIEKHACDICINYAKSQKQLDESFLLCYFKAYENAEKLTHGNLMMPLHKCNEHINELVNIFINRFPQLSVVKEVDIKLKLSMTNIIFNYPCPLFNKDYL</sequence>
<gene>
    <name evidence="2" type="primary">LOC112680883</name>
</gene>
<dbReference type="AlphaFoldDB" id="A0A8B8F8C7"/>
<evidence type="ECO:0000313" key="2">
    <source>
        <dbReference type="RefSeq" id="XP_025406891.1"/>
    </source>
</evidence>
<name>A0A8B8F8C7_9HEMI</name>
<dbReference type="OrthoDB" id="6608760at2759"/>
<accession>A0A8B8F8C7</accession>
<dbReference type="RefSeq" id="XP_025406891.1">
    <property type="nucleotide sequence ID" value="XM_025551106.1"/>
</dbReference>
<proteinExistence type="predicted"/>
<organism evidence="1 2">
    <name type="scientific">Sipha flava</name>
    <name type="common">yellow sugarcane aphid</name>
    <dbReference type="NCBI Taxonomy" id="143950"/>
    <lineage>
        <taxon>Eukaryota</taxon>
        <taxon>Metazoa</taxon>
        <taxon>Ecdysozoa</taxon>
        <taxon>Arthropoda</taxon>
        <taxon>Hexapoda</taxon>
        <taxon>Insecta</taxon>
        <taxon>Pterygota</taxon>
        <taxon>Neoptera</taxon>
        <taxon>Paraneoptera</taxon>
        <taxon>Hemiptera</taxon>
        <taxon>Sternorrhyncha</taxon>
        <taxon>Aphidomorpha</taxon>
        <taxon>Aphidoidea</taxon>
        <taxon>Aphididae</taxon>
        <taxon>Sipha</taxon>
    </lineage>
</organism>
<protein>
    <submittedName>
        <fullName evidence="2">Uncharacterized protein LOC112680883</fullName>
    </submittedName>
</protein>